<feature type="compositionally biased region" description="Basic and acidic residues" evidence="1">
    <location>
        <begin position="14"/>
        <end position="23"/>
    </location>
</feature>
<reference evidence="2 3" key="1">
    <citation type="submission" date="2019-03" db="EMBL/GenBank/DDBJ databases">
        <title>First draft genome of Liparis tanakae, snailfish: a comprehensive survey of snailfish specific genes.</title>
        <authorList>
            <person name="Kim W."/>
            <person name="Song I."/>
            <person name="Jeong J.-H."/>
            <person name="Kim D."/>
            <person name="Kim S."/>
            <person name="Ryu S."/>
            <person name="Song J.Y."/>
            <person name="Lee S.K."/>
        </authorList>
    </citation>
    <scope>NUCLEOTIDE SEQUENCE [LARGE SCALE GENOMIC DNA]</scope>
    <source>
        <tissue evidence="2">Muscle</tissue>
    </source>
</reference>
<organism evidence="2 3">
    <name type="scientific">Liparis tanakae</name>
    <name type="common">Tanaka's snailfish</name>
    <dbReference type="NCBI Taxonomy" id="230148"/>
    <lineage>
        <taxon>Eukaryota</taxon>
        <taxon>Metazoa</taxon>
        <taxon>Chordata</taxon>
        <taxon>Craniata</taxon>
        <taxon>Vertebrata</taxon>
        <taxon>Euteleostomi</taxon>
        <taxon>Actinopterygii</taxon>
        <taxon>Neopterygii</taxon>
        <taxon>Teleostei</taxon>
        <taxon>Neoteleostei</taxon>
        <taxon>Acanthomorphata</taxon>
        <taxon>Eupercaria</taxon>
        <taxon>Perciformes</taxon>
        <taxon>Cottioidei</taxon>
        <taxon>Cottales</taxon>
        <taxon>Liparidae</taxon>
        <taxon>Liparis</taxon>
    </lineage>
</organism>
<evidence type="ECO:0000313" key="3">
    <source>
        <dbReference type="Proteomes" id="UP000314294"/>
    </source>
</evidence>
<accession>A0A4Z2EAX9</accession>
<dbReference type="OrthoDB" id="1906921at2759"/>
<keyword evidence="3" id="KW-1185">Reference proteome</keyword>
<feature type="region of interest" description="Disordered" evidence="1">
    <location>
        <begin position="1"/>
        <end position="23"/>
    </location>
</feature>
<dbReference type="Proteomes" id="UP000314294">
    <property type="component" value="Unassembled WGS sequence"/>
</dbReference>
<proteinExistence type="predicted"/>
<protein>
    <submittedName>
        <fullName evidence="2">Uncharacterized protein</fullName>
    </submittedName>
</protein>
<comment type="caution">
    <text evidence="2">The sequence shown here is derived from an EMBL/GenBank/DDBJ whole genome shotgun (WGS) entry which is preliminary data.</text>
</comment>
<evidence type="ECO:0000313" key="2">
    <source>
        <dbReference type="EMBL" id="TNN25704.1"/>
    </source>
</evidence>
<name>A0A4Z2EAX9_9TELE</name>
<dbReference type="AlphaFoldDB" id="A0A4Z2EAX9"/>
<gene>
    <name evidence="2" type="ORF">EYF80_064166</name>
</gene>
<sequence>MASFPGSCQAVGPEEARGEPDGSLREMLKAIADERNRISVRQETSGLGERNRAGAPGRAYTLRPSRVLVIRLI</sequence>
<dbReference type="EMBL" id="SRLO01011858">
    <property type="protein sequence ID" value="TNN25704.1"/>
    <property type="molecule type" value="Genomic_DNA"/>
</dbReference>
<evidence type="ECO:0000256" key="1">
    <source>
        <dbReference type="SAM" id="MobiDB-lite"/>
    </source>
</evidence>